<dbReference type="EMBL" id="HBHP01010084">
    <property type="protein sequence ID" value="CAD9756498.1"/>
    <property type="molecule type" value="Transcribed_RNA"/>
</dbReference>
<name>A0A7S2TN24_9EUKA</name>
<organism evidence="2">
    <name type="scientific">Lotharella oceanica</name>
    <dbReference type="NCBI Taxonomy" id="641309"/>
    <lineage>
        <taxon>Eukaryota</taxon>
        <taxon>Sar</taxon>
        <taxon>Rhizaria</taxon>
        <taxon>Cercozoa</taxon>
        <taxon>Chlorarachniophyceae</taxon>
        <taxon>Lotharella</taxon>
    </lineage>
</organism>
<reference evidence="2" key="1">
    <citation type="submission" date="2021-01" db="EMBL/GenBank/DDBJ databases">
        <authorList>
            <person name="Corre E."/>
            <person name="Pelletier E."/>
            <person name="Niang G."/>
            <person name="Scheremetjew M."/>
            <person name="Finn R."/>
            <person name="Kale V."/>
            <person name="Holt S."/>
            <person name="Cochrane G."/>
            <person name="Meng A."/>
            <person name="Brown T."/>
            <person name="Cohen L."/>
        </authorList>
    </citation>
    <scope>NUCLEOTIDE SEQUENCE</scope>
    <source>
        <strain evidence="2">CCMP622</strain>
    </source>
</reference>
<proteinExistence type="predicted"/>
<dbReference type="AlphaFoldDB" id="A0A7S2TN24"/>
<evidence type="ECO:0000256" key="1">
    <source>
        <dbReference type="SAM" id="MobiDB-lite"/>
    </source>
</evidence>
<gene>
    <name evidence="2" type="ORF">LSP00402_LOCUS6225</name>
</gene>
<accession>A0A7S2TN24</accession>
<feature type="region of interest" description="Disordered" evidence="1">
    <location>
        <begin position="1"/>
        <end position="27"/>
    </location>
</feature>
<feature type="compositionally biased region" description="Basic and acidic residues" evidence="1">
    <location>
        <begin position="58"/>
        <end position="76"/>
    </location>
</feature>
<evidence type="ECO:0000313" key="2">
    <source>
        <dbReference type="EMBL" id="CAD9756498.1"/>
    </source>
</evidence>
<feature type="region of interest" description="Disordered" evidence="1">
    <location>
        <begin position="41"/>
        <end position="76"/>
    </location>
</feature>
<sequence>MKDEKLALGPGSFLPEGKDVTNMDPENVATQFDDFMDSLPFDLNRGADAGDGNSSTEDTFHREIRARAPPRDDTDPEVRKARKWFLFYYNMISEGGYRRLKRYLKCDMYNKTFAVSTESDSSDPFRDGDTARKRKKPYKFEGLVVGTSKHTDAEMRAMNDAALRAQAAFDDNEGFD</sequence>
<protein>
    <submittedName>
        <fullName evidence="2">Uncharacterized protein</fullName>
    </submittedName>
</protein>